<dbReference type="PANTHER" id="PTHR33258">
    <property type="entry name" value="TRANSPOSASE INSL FOR INSERTION SEQUENCE ELEMENT IS186A-RELATED"/>
    <property type="match status" value="1"/>
</dbReference>
<feature type="domain" description="DUF4372" evidence="6">
    <location>
        <begin position="4"/>
        <end position="76"/>
    </location>
</feature>
<evidence type="ECO:0000259" key="6">
    <source>
        <dbReference type="Pfam" id="PF14294"/>
    </source>
</evidence>
<dbReference type="STRING" id="395494.Galf_2432"/>
<dbReference type="PANTHER" id="PTHR33258:SF1">
    <property type="entry name" value="TRANSPOSASE INSL FOR INSERTION SEQUENCE ELEMENT IS186A-RELATED"/>
    <property type="match status" value="1"/>
</dbReference>
<gene>
    <name evidence="7" type="ordered locus">Galf_2432</name>
</gene>
<keyword evidence="4" id="KW-0233">DNA recombination</keyword>
<dbReference type="GO" id="GO:0003677">
    <property type="term" value="F:DNA binding"/>
    <property type="evidence" value="ECO:0007669"/>
    <property type="project" value="UniProtKB-KW"/>
</dbReference>
<evidence type="ECO:0000256" key="1">
    <source>
        <dbReference type="ARBA" id="ARBA00010075"/>
    </source>
</evidence>
<dbReference type="eggNOG" id="COG3385">
    <property type="taxonomic scope" value="Bacteria"/>
</dbReference>
<dbReference type="GO" id="GO:0006313">
    <property type="term" value="P:DNA transposition"/>
    <property type="evidence" value="ECO:0007669"/>
    <property type="project" value="InterPro"/>
</dbReference>
<evidence type="ECO:0000313" key="7">
    <source>
        <dbReference type="EMBL" id="ADL56431.1"/>
    </source>
</evidence>
<dbReference type="InterPro" id="IPR012337">
    <property type="entry name" value="RNaseH-like_sf"/>
</dbReference>
<evidence type="ECO:0000256" key="2">
    <source>
        <dbReference type="ARBA" id="ARBA00022578"/>
    </source>
</evidence>
<sequence>MNRGKTVFAQLLDFVPFNHFEYLTERFAANHGIKHFSAWSQFICMAYAQLTRRDGLRDLVACLNSQKSKLYHIGIRSKVSRSTLADANERRDWRLFEALGHRLISIALELYRDEDIGLGLKEPLYAMDSTTIDLCLTLFPWAEFRSTKAAVKAHTIIDLRGSIPVFLSITTGKVHDVNLLDVIPFPAGTIVVIDRGYLHFARLYALHQRQVTFVIRAKNNLRFTWIASREVDKATGLRCDQTILLATPKSKTAYPERLRRVSFRDPETGKHLVFLTNRFDLPALTIANIYKKSLANRTVLQVAQAKTLPSNISMAIPSMPSKSQIWIAICVYLLVSIAKKQLNLPASQQILLNLFEVNMFDKTPINQMVANAIQNLDEPDISKQLNLFDF</sequence>
<keyword evidence="3" id="KW-0238">DNA-binding</keyword>
<dbReference type="GO" id="GO:0004803">
    <property type="term" value="F:transposase activity"/>
    <property type="evidence" value="ECO:0007669"/>
    <property type="project" value="InterPro"/>
</dbReference>
<protein>
    <submittedName>
        <fullName evidence="7">Transposase IS4 family protein</fullName>
    </submittedName>
</protein>
<accession>D9SK19</accession>
<dbReference type="SUPFAM" id="SSF53098">
    <property type="entry name" value="Ribonuclease H-like"/>
    <property type="match status" value="1"/>
</dbReference>
<keyword evidence="8" id="KW-1185">Reference proteome</keyword>
<organism evidence="7 8">
    <name type="scientific">Gallionella capsiferriformans (strain ES-2)</name>
    <name type="common">Gallionella ferruginea capsiferriformans (strain ES-2)</name>
    <dbReference type="NCBI Taxonomy" id="395494"/>
    <lineage>
        <taxon>Bacteria</taxon>
        <taxon>Pseudomonadati</taxon>
        <taxon>Pseudomonadota</taxon>
        <taxon>Betaproteobacteria</taxon>
        <taxon>Nitrosomonadales</taxon>
        <taxon>Gallionellaceae</taxon>
        <taxon>Gallionella</taxon>
    </lineage>
</organism>
<feature type="domain" description="Transposase IS4-like" evidence="5">
    <location>
        <begin position="121"/>
        <end position="292"/>
    </location>
</feature>
<evidence type="ECO:0000313" key="8">
    <source>
        <dbReference type="Proteomes" id="UP000001235"/>
    </source>
</evidence>
<dbReference type="InterPro" id="IPR025399">
    <property type="entry name" value="DUF4372"/>
</dbReference>
<evidence type="ECO:0000256" key="3">
    <source>
        <dbReference type="ARBA" id="ARBA00023125"/>
    </source>
</evidence>
<dbReference type="KEGG" id="gca:Galf_2432"/>
<dbReference type="HOGENOM" id="CLU_043140_0_0_4"/>
<dbReference type="NCBIfam" id="NF033592">
    <property type="entry name" value="transpos_IS4_1"/>
    <property type="match status" value="1"/>
</dbReference>
<dbReference type="Pfam" id="PF01609">
    <property type="entry name" value="DDE_Tnp_1"/>
    <property type="match status" value="1"/>
</dbReference>
<reference evidence="7 8" key="1">
    <citation type="submission" date="2010-08" db="EMBL/GenBank/DDBJ databases">
        <title>Complete sequence of Gallionella capsiferriformans ES-2.</title>
        <authorList>
            <consortium name="US DOE Joint Genome Institute"/>
            <person name="Lucas S."/>
            <person name="Copeland A."/>
            <person name="Lapidus A."/>
            <person name="Cheng J.-F."/>
            <person name="Bruce D."/>
            <person name="Goodwin L."/>
            <person name="Pitluck S."/>
            <person name="Chertkov O."/>
            <person name="Davenport K.W."/>
            <person name="Detter J.C."/>
            <person name="Han C."/>
            <person name="Tapia R."/>
            <person name="Land M."/>
            <person name="Hauser L."/>
            <person name="Chang Y.-J."/>
            <person name="Jeffries C."/>
            <person name="Kyrpides N."/>
            <person name="Ivanova N."/>
            <person name="Mikhailova N."/>
            <person name="Shelobolina E.S."/>
            <person name="Picardal F."/>
            <person name="Roden E."/>
            <person name="Emerson D."/>
            <person name="Woyke T."/>
        </authorList>
    </citation>
    <scope>NUCLEOTIDE SEQUENCE [LARGE SCALE GENOMIC DNA]</scope>
    <source>
        <strain evidence="7 8">ES-2</strain>
    </source>
</reference>
<evidence type="ECO:0000259" key="5">
    <source>
        <dbReference type="Pfam" id="PF01609"/>
    </source>
</evidence>
<comment type="similarity">
    <text evidence="1">Belongs to the transposase 11 family.</text>
</comment>
<dbReference type="Pfam" id="PF14294">
    <property type="entry name" value="DUF4372"/>
    <property type="match status" value="1"/>
</dbReference>
<name>D9SK19_GALCS</name>
<dbReference type="InterPro" id="IPR002559">
    <property type="entry name" value="Transposase_11"/>
</dbReference>
<proteinExistence type="inferred from homology"/>
<keyword evidence="2" id="KW-0815">Transposition</keyword>
<evidence type="ECO:0000256" key="4">
    <source>
        <dbReference type="ARBA" id="ARBA00023172"/>
    </source>
</evidence>
<dbReference type="InterPro" id="IPR047952">
    <property type="entry name" value="Transpos_IS4"/>
</dbReference>
<dbReference type="EMBL" id="CP002159">
    <property type="protein sequence ID" value="ADL56431.1"/>
    <property type="molecule type" value="Genomic_DNA"/>
</dbReference>
<dbReference type="AlphaFoldDB" id="D9SK19"/>
<dbReference type="Proteomes" id="UP000001235">
    <property type="component" value="Chromosome"/>
</dbReference>